<dbReference type="PANTHER" id="PTHR12215:SF10">
    <property type="entry name" value="L-AMINOADIPATE-SEMIALDEHYDE DEHYDROGENASE-PHOSPHOPANTETHEINYL TRANSFERASE"/>
    <property type="match status" value="1"/>
</dbReference>
<dbReference type="GO" id="GO:0000287">
    <property type="term" value="F:magnesium ion binding"/>
    <property type="evidence" value="ECO:0007669"/>
    <property type="project" value="InterPro"/>
</dbReference>
<dbReference type="Pfam" id="PF01648">
    <property type="entry name" value="ACPS"/>
    <property type="match status" value="1"/>
</dbReference>
<evidence type="ECO:0000313" key="4">
    <source>
        <dbReference type="EMBL" id="SJZ64148.1"/>
    </source>
</evidence>
<feature type="domain" description="4'-phosphopantetheinyl transferase" evidence="3">
    <location>
        <begin position="88"/>
        <end position="180"/>
    </location>
</feature>
<dbReference type="InterPro" id="IPR050559">
    <property type="entry name" value="P-Pant_transferase_sf"/>
</dbReference>
<dbReference type="InterPro" id="IPR037143">
    <property type="entry name" value="4-PPantetheinyl_Trfase_dom_sf"/>
</dbReference>
<dbReference type="AlphaFoldDB" id="A0A1T4MBL1"/>
<accession>A0A1T4MBL1</accession>
<sequence length="183" mass="20259">MMTAVELTPTAVEFIEKNYPERYKKSLGYKEKSDADLCLCTAVLLDKAGISEGEIQYTDNGKPYLTDGRYISISHSGNRCVLAVFDCPVGIDIEEVGRVKTTVSSRFFTSSEQEWASDDEVRLTVLWTLKEALSKLTGDGIKMLFDGVEVLPLTRGKSIILDGKKITAELQFLGDYVLAIITS</sequence>
<dbReference type="GO" id="GO:0008897">
    <property type="term" value="F:holo-[acyl-carrier-protein] synthase activity"/>
    <property type="evidence" value="ECO:0007669"/>
    <property type="project" value="InterPro"/>
</dbReference>
<dbReference type="STRING" id="290054.SAMN02745114_01204"/>
<dbReference type="Gene3D" id="3.90.470.20">
    <property type="entry name" value="4'-phosphopantetheinyl transferase domain"/>
    <property type="match status" value="1"/>
</dbReference>
<reference evidence="4 5" key="1">
    <citation type="submission" date="2017-02" db="EMBL/GenBank/DDBJ databases">
        <authorList>
            <person name="Peterson S.W."/>
        </authorList>
    </citation>
    <scope>NUCLEOTIDE SEQUENCE [LARGE SCALE GENOMIC DNA]</scope>
    <source>
        <strain evidence="4 5">ATCC 51222</strain>
    </source>
</reference>
<evidence type="ECO:0000313" key="5">
    <source>
        <dbReference type="Proteomes" id="UP000190657"/>
    </source>
</evidence>
<keyword evidence="2 4" id="KW-0808">Transferase</keyword>
<organism evidence="4 5">
    <name type="scientific">Eubacterium coprostanoligenes</name>
    <dbReference type="NCBI Taxonomy" id="290054"/>
    <lineage>
        <taxon>Bacteria</taxon>
        <taxon>Bacillati</taxon>
        <taxon>Bacillota</taxon>
        <taxon>Clostridia</taxon>
        <taxon>Eubacteriales</taxon>
        <taxon>Eubacteriaceae</taxon>
        <taxon>Eubacterium</taxon>
    </lineage>
</organism>
<evidence type="ECO:0000256" key="1">
    <source>
        <dbReference type="ARBA" id="ARBA00010990"/>
    </source>
</evidence>
<comment type="similarity">
    <text evidence="1">Belongs to the P-Pant transferase superfamily. Gsp/Sfp/HetI/AcpT family.</text>
</comment>
<name>A0A1T4MBL1_9FIRM</name>
<proteinExistence type="inferred from homology"/>
<dbReference type="GO" id="GO:0019878">
    <property type="term" value="P:lysine biosynthetic process via aminoadipic acid"/>
    <property type="evidence" value="ECO:0007669"/>
    <property type="project" value="TreeGrafter"/>
</dbReference>
<dbReference type="Proteomes" id="UP000190657">
    <property type="component" value="Unassembled WGS sequence"/>
</dbReference>
<dbReference type="PANTHER" id="PTHR12215">
    <property type="entry name" value="PHOSPHOPANTETHEINE TRANSFERASE"/>
    <property type="match status" value="1"/>
</dbReference>
<gene>
    <name evidence="4" type="ORF">SAMN02745114_01204</name>
</gene>
<dbReference type="SUPFAM" id="SSF56214">
    <property type="entry name" value="4'-phosphopantetheinyl transferase"/>
    <property type="match status" value="2"/>
</dbReference>
<protein>
    <submittedName>
        <fullName evidence="4">4'-phosphopantetheinyl transferase superfamily protein</fullName>
    </submittedName>
</protein>
<dbReference type="EMBL" id="FUWW01000012">
    <property type="protein sequence ID" value="SJZ64148.1"/>
    <property type="molecule type" value="Genomic_DNA"/>
</dbReference>
<dbReference type="GO" id="GO:0005829">
    <property type="term" value="C:cytosol"/>
    <property type="evidence" value="ECO:0007669"/>
    <property type="project" value="TreeGrafter"/>
</dbReference>
<keyword evidence="5" id="KW-1185">Reference proteome</keyword>
<dbReference type="InterPro" id="IPR008278">
    <property type="entry name" value="4-PPantetheinyl_Trfase_dom"/>
</dbReference>
<evidence type="ECO:0000259" key="3">
    <source>
        <dbReference type="Pfam" id="PF01648"/>
    </source>
</evidence>
<evidence type="ECO:0000256" key="2">
    <source>
        <dbReference type="ARBA" id="ARBA00022679"/>
    </source>
</evidence>